<dbReference type="Proteomes" id="UP000198263">
    <property type="component" value="Unassembled WGS sequence"/>
</dbReference>
<dbReference type="EMBL" id="FCNV02000002">
    <property type="protein sequence ID" value="SAL21014.1"/>
    <property type="molecule type" value="Genomic_DNA"/>
</dbReference>
<organism evidence="1 2">
    <name type="scientific">Caballeronia concitans</name>
    <dbReference type="NCBI Taxonomy" id="1777133"/>
    <lineage>
        <taxon>Bacteria</taxon>
        <taxon>Pseudomonadati</taxon>
        <taxon>Pseudomonadota</taxon>
        <taxon>Betaproteobacteria</taxon>
        <taxon>Burkholderiales</taxon>
        <taxon>Burkholderiaceae</taxon>
        <taxon>Caballeronia</taxon>
    </lineage>
</organism>
<comment type="caution">
    <text evidence="1">The sequence shown here is derived from an EMBL/GenBank/DDBJ whole genome shotgun (WGS) entry which is preliminary data.</text>
</comment>
<accession>A0A658QTR8</accession>
<dbReference type="RefSeq" id="WP_040049881.1">
    <property type="nucleotide sequence ID" value="NZ_FCNV02000002.1"/>
</dbReference>
<proteinExistence type="predicted"/>
<dbReference type="OrthoDB" id="9154435at2"/>
<evidence type="ECO:0000313" key="2">
    <source>
        <dbReference type="Proteomes" id="UP000198263"/>
    </source>
</evidence>
<reference evidence="1 2" key="1">
    <citation type="submission" date="2016-01" db="EMBL/GenBank/DDBJ databases">
        <authorList>
            <person name="Peeters C."/>
        </authorList>
    </citation>
    <scope>NUCLEOTIDE SEQUENCE [LARGE SCALE GENOMIC DNA]</scope>
    <source>
        <strain evidence="1">LMG 29315</strain>
    </source>
</reference>
<name>A0A658QTR8_9BURK</name>
<dbReference type="AlphaFoldDB" id="A0A658QTR8"/>
<sequence length="79" mass="8731">MSIKGQVNCADWTVTCNAERTSEGIVCAVAVEHPNVEGGRFVHRFKHAGEFESEREAVLEGLREGMAWINLKSDKVISV</sequence>
<keyword evidence="2" id="KW-1185">Reference proteome</keyword>
<gene>
    <name evidence="1" type="ORF">AWB72_01411</name>
</gene>
<protein>
    <submittedName>
        <fullName evidence="1">UDP-glucose 4-epimerase</fullName>
    </submittedName>
</protein>
<evidence type="ECO:0000313" key="1">
    <source>
        <dbReference type="EMBL" id="SAL21014.1"/>
    </source>
</evidence>